<evidence type="ECO:0000313" key="1">
    <source>
        <dbReference type="EMBL" id="GMM58230.1"/>
    </source>
</evidence>
<comment type="caution">
    <text evidence="1">The sequence shown here is derived from an EMBL/GenBank/DDBJ whole genome shotgun (WGS) entry which is preliminary data.</text>
</comment>
<accession>A0AAV5S3E8</accession>
<protein>
    <submittedName>
        <fullName evidence="1">Uncharacterized protein</fullName>
    </submittedName>
</protein>
<name>A0AAV5S3E8_MAUHU</name>
<gene>
    <name evidence="1" type="ORF">DAKH74_048460</name>
</gene>
<evidence type="ECO:0000313" key="2">
    <source>
        <dbReference type="Proteomes" id="UP001377567"/>
    </source>
</evidence>
<dbReference type="AlphaFoldDB" id="A0AAV5S3E8"/>
<sequence>MAVAQADVVSRSDDEGELIEIPKGSCDHVAPNGSISSNYNGCSSPTVIEIVDEETSSTFQESLTLEDVPLFGEYVESISLATEEPNYIPFGSGTSEPLPMVFLKHRSSNTLTSSERKVSKVMNSSKLSKKIAAITGTSKNVFALL</sequence>
<reference evidence="1 2" key="1">
    <citation type="journal article" date="2023" name="Elife">
        <title>Identification of key yeast species and microbe-microbe interactions impacting larval growth of Drosophila in the wild.</title>
        <authorList>
            <person name="Mure A."/>
            <person name="Sugiura Y."/>
            <person name="Maeda R."/>
            <person name="Honda K."/>
            <person name="Sakurai N."/>
            <person name="Takahashi Y."/>
            <person name="Watada M."/>
            <person name="Katoh T."/>
            <person name="Gotoh A."/>
            <person name="Gotoh Y."/>
            <person name="Taniguchi I."/>
            <person name="Nakamura K."/>
            <person name="Hayashi T."/>
            <person name="Katayama T."/>
            <person name="Uemura T."/>
            <person name="Hattori Y."/>
        </authorList>
    </citation>
    <scope>NUCLEOTIDE SEQUENCE [LARGE SCALE GENOMIC DNA]</scope>
    <source>
        <strain evidence="1 2">KH-74</strain>
    </source>
</reference>
<dbReference type="EMBL" id="BTGD01000020">
    <property type="protein sequence ID" value="GMM58230.1"/>
    <property type="molecule type" value="Genomic_DNA"/>
</dbReference>
<organism evidence="1 2">
    <name type="scientific">Maudiozyma humilis</name>
    <name type="common">Sour dough yeast</name>
    <name type="synonym">Kazachstania humilis</name>
    <dbReference type="NCBI Taxonomy" id="51915"/>
    <lineage>
        <taxon>Eukaryota</taxon>
        <taxon>Fungi</taxon>
        <taxon>Dikarya</taxon>
        <taxon>Ascomycota</taxon>
        <taxon>Saccharomycotina</taxon>
        <taxon>Saccharomycetes</taxon>
        <taxon>Saccharomycetales</taxon>
        <taxon>Saccharomycetaceae</taxon>
        <taxon>Maudiozyma</taxon>
    </lineage>
</organism>
<proteinExistence type="predicted"/>
<keyword evidence="2" id="KW-1185">Reference proteome</keyword>
<dbReference type="Proteomes" id="UP001377567">
    <property type="component" value="Unassembled WGS sequence"/>
</dbReference>